<dbReference type="InterPro" id="IPR001126">
    <property type="entry name" value="UmuC"/>
</dbReference>
<dbReference type="SUPFAM" id="SSF56672">
    <property type="entry name" value="DNA/RNA polymerases"/>
    <property type="match status" value="1"/>
</dbReference>
<comment type="caution">
    <text evidence="9">The sequence shown here is derived from an EMBL/GenBank/DDBJ whole genome shotgun (WGS) entry which is preliminary data.</text>
</comment>
<keyword evidence="10" id="KW-1185">Reference proteome</keyword>
<evidence type="ECO:0000313" key="9">
    <source>
        <dbReference type="EMBL" id="TPW32211.1"/>
    </source>
</evidence>
<dbReference type="InterPro" id="IPR017961">
    <property type="entry name" value="DNA_pol_Y-fam_little_finger"/>
</dbReference>
<evidence type="ECO:0000256" key="2">
    <source>
        <dbReference type="ARBA" id="ARBA00011245"/>
    </source>
</evidence>
<protein>
    <recommendedName>
        <fullName evidence="3">DNA-directed DNA polymerase</fullName>
        <ecNumber evidence="3">2.7.7.7</ecNumber>
    </recommendedName>
</protein>
<organism evidence="9 10">
    <name type="scientific">Martelella alba</name>
    <dbReference type="NCBI Taxonomy" id="2590451"/>
    <lineage>
        <taxon>Bacteria</taxon>
        <taxon>Pseudomonadati</taxon>
        <taxon>Pseudomonadota</taxon>
        <taxon>Alphaproteobacteria</taxon>
        <taxon>Hyphomicrobiales</taxon>
        <taxon>Aurantimonadaceae</taxon>
        <taxon>Martelella</taxon>
    </lineage>
</organism>
<evidence type="ECO:0000256" key="5">
    <source>
        <dbReference type="ARBA" id="ARBA00025589"/>
    </source>
</evidence>
<evidence type="ECO:0000256" key="6">
    <source>
        <dbReference type="ARBA" id="ARBA00049244"/>
    </source>
</evidence>
<evidence type="ECO:0000259" key="8">
    <source>
        <dbReference type="Pfam" id="PF11799"/>
    </source>
</evidence>
<dbReference type="GO" id="GO:0006281">
    <property type="term" value="P:DNA repair"/>
    <property type="evidence" value="ECO:0007669"/>
    <property type="project" value="InterPro"/>
</dbReference>
<dbReference type="OrthoDB" id="9788640at2"/>
<dbReference type="GO" id="GO:0003684">
    <property type="term" value="F:damaged DNA binding"/>
    <property type="evidence" value="ECO:0007669"/>
    <property type="project" value="InterPro"/>
</dbReference>
<dbReference type="RefSeq" id="WP_141147722.1">
    <property type="nucleotide sequence ID" value="NZ_VHLG01000002.1"/>
</dbReference>
<gene>
    <name evidence="9" type="ORF">FJU08_04150</name>
</gene>
<evidence type="ECO:0000256" key="1">
    <source>
        <dbReference type="ARBA" id="ARBA00001946"/>
    </source>
</evidence>
<evidence type="ECO:0000313" key="10">
    <source>
        <dbReference type="Proteomes" id="UP000318801"/>
    </source>
</evidence>
<dbReference type="AlphaFoldDB" id="A0A506UFV4"/>
<dbReference type="EMBL" id="VHLG01000002">
    <property type="protein sequence ID" value="TPW32211.1"/>
    <property type="molecule type" value="Genomic_DNA"/>
</dbReference>
<evidence type="ECO:0000256" key="4">
    <source>
        <dbReference type="ARBA" id="ARBA00022763"/>
    </source>
</evidence>
<dbReference type="PANTHER" id="PTHR35369">
    <property type="entry name" value="BLR3025 PROTEIN-RELATED"/>
    <property type="match status" value="1"/>
</dbReference>
<evidence type="ECO:0000259" key="7">
    <source>
        <dbReference type="Pfam" id="PF00817"/>
    </source>
</evidence>
<reference evidence="9 10" key="1">
    <citation type="submission" date="2019-06" db="EMBL/GenBank/DDBJ databases">
        <authorList>
            <person name="Li M."/>
        </authorList>
    </citation>
    <scope>NUCLEOTIDE SEQUENCE [LARGE SCALE GENOMIC DNA]</scope>
    <source>
        <strain evidence="9 10">BGMRC2036</strain>
    </source>
</reference>
<dbReference type="CDD" id="cd03468">
    <property type="entry name" value="PolY_like"/>
    <property type="match status" value="1"/>
</dbReference>
<comment type="cofactor">
    <cofactor evidence="1">
        <name>Mg(2+)</name>
        <dbReference type="ChEBI" id="CHEBI:18420"/>
    </cofactor>
</comment>
<dbReference type="Gene3D" id="1.10.150.20">
    <property type="entry name" value="5' to 3' exonuclease, C-terminal subdomain"/>
    <property type="match status" value="1"/>
</dbReference>
<feature type="domain" description="UmuC" evidence="7">
    <location>
        <begin position="30"/>
        <end position="147"/>
    </location>
</feature>
<dbReference type="EC" id="2.7.7.7" evidence="3"/>
<comment type="function">
    <text evidence="5">Poorly processive, error-prone DNA polymerase involved in untargeted mutagenesis. Copies undamaged DNA at stalled replication forks, which arise in vivo from mismatched or misaligned primer ends. These misaligned primers can be extended by PolIV. Exhibits no 3'-5' exonuclease (proofreading) activity. May be involved in translesional synthesis, in conjunction with the beta clamp from PolIII.</text>
</comment>
<evidence type="ECO:0000256" key="3">
    <source>
        <dbReference type="ARBA" id="ARBA00012417"/>
    </source>
</evidence>
<comment type="subunit">
    <text evidence="2">Monomer.</text>
</comment>
<proteinExistence type="predicted"/>
<feature type="domain" description="DNA polymerase Y-family little finger" evidence="8">
    <location>
        <begin position="236"/>
        <end position="339"/>
    </location>
</feature>
<comment type="catalytic activity">
    <reaction evidence="6">
        <text>DNA(n) + a 2'-deoxyribonucleoside 5'-triphosphate = DNA(n+1) + diphosphate</text>
        <dbReference type="Rhea" id="RHEA:22508"/>
        <dbReference type="Rhea" id="RHEA-COMP:17339"/>
        <dbReference type="Rhea" id="RHEA-COMP:17340"/>
        <dbReference type="ChEBI" id="CHEBI:33019"/>
        <dbReference type="ChEBI" id="CHEBI:61560"/>
        <dbReference type="ChEBI" id="CHEBI:173112"/>
        <dbReference type="EC" id="2.7.7.7"/>
    </reaction>
</comment>
<accession>A0A506UFV4</accession>
<keyword evidence="4" id="KW-0227">DNA damage</keyword>
<dbReference type="Pfam" id="PF11799">
    <property type="entry name" value="IMS_C"/>
    <property type="match status" value="1"/>
</dbReference>
<dbReference type="PANTHER" id="PTHR35369:SF2">
    <property type="entry name" value="BLR3025 PROTEIN"/>
    <property type="match status" value="1"/>
</dbReference>
<dbReference type="InterPro" id="IPR043502">
    <property type="entry name" value="DNA/RNA_pol_sf"/>
</dbReference>
<dbReference type="Proteomes" id="UP000318801">
    <property type="component" value="Unassembled WGS sequence"/>
</dbReference>
<name>A0A506UFV4_9HYPH</name>
<dbReference type="Pfam" id="PF00817">
    <property type="entry name" value="IMS"/>
    <property type="match status" value="1"/>
</dbReference>
<sequence>MKRRIVSIWFPRLPSDRALRRRPIEGAFAVTLHEGNHDRLHCLNQAAETLGLERGMGLADARAYVPDLITHPADRHGDARFLALLARWATRYTPFAGLDGDDGLILDMTGALHLFGGEEAMLGDLKARLARAGLSARLGLADTRGAAAALARFAPGIAAEGETATAIAKLPVAALGIAPQTATTLKRLGLDTIADLAALPRASLARRFGMELLERLDQATGARGETISPLAEPPHYGVRMNLPEPIGLKADVTAVLERLLARLCDRLKTREAGARRLVLTLSRVDQSDTIAELRLARPMRDAIRISRLFERSLDKIDAGFGIERARLEAIDVEDLPAEQIDVRGTVKGEALDDLVTRLGTRIGLDNIQRFQPAESHIPERSFFMAPAAWSKPEGQWAAPRPRPLTLFTPEPLLSDQAAQSRNPPARFTWRRIGLHTARAEGPERIAPEWWFDDPDWRSGLRDYWRVETREGFRLFMFHTPQAPNWFVQGQFA</sequence>
<dbReference type="InterPro" id="IPR050356">
    <property type="entry name" value="SulA_CellDiv_inhibitor"/>
</dbReference>